<evidence type="ECO:0000259" key="8">
    <source>
        <dbReference type="Pfam" id="PF25781"/>
    </source>
</evidence>
<dbReference type="InterPro" id="IPR024679">
    <property type="entry name" value="Ipi1_N"/>
</dbReference>
<dbReference type="SUPFAM" id="SSF48371">
    <property type="entry name" value="ARM repeat"/>
    <property type="match status" value="1"/>
</dbReference>
<dbReference type="GO" id="GO:0120330">
    <property type="term" value="C:rixosome complex"/>
    <property type="evidence" value="ECO:0007669"/>
    <property type="project" value="UniProtKB-UniRule"/>
</dbReference>
<reference evidence="10" key="1">
    <citation type="submission" date="2016-09" db="EMBL/GenBank/DDBJ databases">
        <authorList>
            <person name="Jeantristanb JTB J.-T."/>
            <person name="Ricardo R."/>
        </authorList>
    </citation>
    <scope>NUCLEOTIDE SEQUENCE [LARGE SCALE GENOMIC DNA]</scope>
</reference>
<dbReference type="AlphaFoldDB" id="A0A238FCB1"/>
<feature type="domain" description="TEX10-like TPR repeats" evidence="8">
    <location>
        <begin position="677"/>
        <end position="771"/>
    </location>
</feature>
<evidence type="ECO:0000313" key="10">
    <source>
        <dbReference type="Proteomes" id="UP000198372"/>
    </source>
</evidence>
<dbReference type="PANTHER" id="PTHR16056:SF2">
    <property type="entry name" value="TESTIS-EXPRESSED PROTEIN 10"/>
    <property type="match status" value="1"/>
</dbReference>
<evidence type="ECO:0000256" key="4">
    <source>
        <dbReference type="ARBA" id="ARBA00006427"/>
    </source>
</evidence>
<dbReference type="GO" id="GO:0006364">
    <property type="term" value="P:rRNA processing"/>
    <property type="evidence" value="ECO:0007669"/>
    <property type="project" value="UniProtKB-UniRule"/>
</dbReference>
<dbReference type="GO" id="GO:0005634">
    <property type="term" value="C:nucleus"/>
    <property type="evidence" value="ECO:0007669"/>
    <property type="project" value="UniProtKB-SubCell"/>
</dbReference>
<dbReference type="InterPro" id="IPR057949">
    <property type="entry name" value="TPR_TEX10"/>
</dbReference>
<keyword evidence="6" id="KW-0690">Ribosome biogenesis</keyword>
<evidence type="ECO:0000256" key="3">
    <source>
        <dbReference type="ARBA" id="ARBA00004642"/>
    </source>
</evidence>
<keyword evidence="5 6" id="KW-0539">Nucleus</keyword>
<dbReference type="InterPro" id="IPR016024">
    <property type="entry name" value="ARM-type_fold"/>
</dbReference>
<dbReference type="STRING" id="269621.A0A238FCB1"/>
<dbReference type="InterPro" id="IPR011989">
    <property type="entry name" value="ARM-like"/>
</dbReference>
<dbReference type="Gene3D" id="1.25.10.10">
    <property type="entry name" value="Leucine-rich Repeat Variant"/>
    <property type="match status" value="1"/>
</dbReference>
<gene>
    <name evidence="9" type="ORF">BQ2448_3579</name>
</gene>
<dbReference type="PANTHER" id="PTHR16056">
    <property type="entry name" value="REGULATOR OF MICROTUBULE DYNAMICS PROTEIN"/>
    <property type="match status" value="1"/>
</dbReference>
<proteinExistence type="inferred from homology"/>
<evidence type="ECO:0000256" key="1">
    <source>
        <dbReference type="ARBA" id="ARBA00002355"/>
    </source>
</evidence>
<keyword evidence="10" id="KW-1185">Reference proteome</keyword>
<comment type="function">
    <text evidence="1 6">Component of the RIX1 complex required for processing of ITS2 sequences from 35S pre-rRNA.</text>
</comment>
<dbReference type="Pfam" id="PF25781">
    <property type="entry name" value="TPR_TEX10"/>
    <property type="match status" value="1"/>
</dbReference>
<comment type="subunit">
    <text evidence="6">Component of the RIX1 complex.</text>
</comment>
<dbReference type="OrthoDB" id="361362at2759"/>
<dbReference type="EMBL" id="FMSP01000006">
    <property type="protein sequence ID" value="SCV70817.1"/>
    <property type="molecule type" value="Genomic_DNA"/>
</dbReference>
<comment type="subcellular location">
    <subcellularLocation>
        <location evidence="2">Nucleus</location>
        <location evidence="2">Nucleolus</location>
    </subcellularLocation>
    <subcellularLocation>
        <location evidence="3">Nucleus</location>
        <location evidence="3">Nucleoplasm</location>
    </subcellularLocation>
</comment>
<evidence type="ECO:0000259" key="7">
    <source>
        <dbReference type="Pfam" id="PF12333"/>
    </source>
</evidence>
<evidence type="ECO:0000313" key="9">
    <source>
        <dbReference type="EMBL" id="SCV70817.1"/>
    </source>
</evidence>
<keyword evidence="6" id="KW-0698">rRNA processing</keyword>
<comment type="similarity">
    <text evidence="4 6">Belongs to the IPI1/TEX10 family.</text>
</comment>
<dbReference type="Proteomes" id="UP000198372">
    <property type="component" value="Unassembled WGS sequence"/>
</dbReference>
<evidence type="ECO:0000256" key="6">
    <source>
        <dbReference type="RuleBase" id="RU368021"/>
    </source>
</evidence>
<organism evidence="9 10">
    <name type="scientific">Microbotryum intermedium</name>
    <dbReference type="NCBI Taxonomy" id="269621"/>
    <lineage>
        <taxon>Eukaryota</taxon>
        <taxon>Fungi</taxon>
        <taxon>Dikarya</taxon>
        <taxon>Basidiomycota</taxon>
        <taxon>Pucciniomycotina</taxon>
        <taxon>Microbotryomycetes</taxon>
        <taxon>Microbotryales</taxon>
        <taxon>Microbotryaceae</taxon>
        <taxon>Microbotryum</taxon>
    </lineage>
</organism>
<protein>
    <recommendedName>
        <fullName evidence="6">Pre-rRNA-processing protein</fullName>
    </recommendedName>
</protein>
<dbReference type="Pfam" id="PF12333">
    <property type="entry name" value="Ipi1_N"/>
    <property type="match status" value="1"/>
</dbReference>
<evidence type="ECO:0000256" key="5">
    <source>
        <dbReference type="ARBA" id="ARBA00023242"/>
    </source>
</evidence>
<feature type="domain" description="Pre-rRNA-processing protein Ipi1 N-terminal" evidence="7">
    <location>
        <begin position="139"/>
        <end position="230"/>
    </location>
</feature>
<evidence type="ECO:0000256" key="2">
    <source>
        <dbReference type="ARBA" id="ARBA00004604"/>
    </source>
</evidence>
<accession>A0A238FCB1</accession>
<name>A0A238FCB1_9BASI</name>
<sequence>MAKSNKHKKARVADFAKAKLKLGKGKQVANNATNTNISSKRIGLPNQSLSEFAKTEPVSRRNHTLSELLVQSRHYSRPVRKEALLEIDQLLTSHPYLLDQHLLPLISCIAHLLPDTSAGVRASTRALFVKIADRLDLEALKGVSKRLILFNISSLSSLDQDIKVDALKVLDILLEKIPDEIVRGWDAHAHGHDRSSSQAAEGSLEDKGVGSKVVEALLGVLRVRNPGLAAAQGSFTSAASSDLSPAVSCSCTLLLDLSGLASHEIPPFFPQSRLAVLSTLARFLQVALSPSTPVASTSTSTGASHPWYFSSSFSSIRSYENFISSFPHSATSVTKIQDDDYQGHSVESYPLASENFDRDFSLDTLGLVHPPPAAYSTPSTTSASSPTLLSILHPTLLSTFLDAAPAAFSPTEPLSSSTFPSSDLAAVVAVVGVAQSLYQRELGRSFAYTSTSSNTNEARKSLVMLLGHAAAYFPFGSDDLRERSNEAKSQLLSLNLSFSALVSLLVLNDPSESAHASSLNATWTAGKKKKKTATKLRKQEELGSKFQLMVQNVEEWVIDALEGELKSTSQPLGMTLGVEAIEGLIPTIWALLNRSVSTSGLKSGVDHDRTTEKGRESALWKAVLYHFDKANAGGETKKLSFLFIARIVMLQSDPSYIDWFTIPTSSASSSSGSSIDKWLLSLPKYLWELGTKNPQTSEMVLTFLLKTVATLSVDGEGVFSKSTITSLTGVLAPFFHLSHPIRGSMYGPFIKLPKSSQDKAIALCWYLQRFPGVGNEASLKKGLELCFKRMNKEGAGSN</sequence>